<feature type="binding site" evidence="10">
    <location>
        <position position="30"/>
    </location>
    <ligand>
        <name>Zn(2+)</name>
        <dbReference type="ChEBI" id="CHEBI:29105"/>
    </ligand>
</feature>
<evidence type="ECO:0000256" key="5">
    <source>
        <dbReference type="ARBA" id="ARBA00022833"/>
    </source>
</evidence>
<comment type="cofactor">
    <cofactor evidence="8 10">
        <name>Zn(2+)</name>
        <dbReference type="ChEBI" id="CHEBI:29105"/>
    </cofactor>
    <text evidence="8 10">Binds 1 zinc ion per subunit.</text>
</comment>
<evidence type="ECO:0000256" key="7">
    <source>
        <dbReference type="ARBA" id="ARBA00048807"/>
    </source>
</evidence>
<sequence>MIIYKQFSFDSAHFLPAVPLGHKCGNMHGHTYMLIVFIEGQPDEKSGWIIDYGDLKKKIQPVIELLDHHLLNDIPGLENPTSENLSIWLWNKIKPLVMGLKKIELKETPSSGVIYEGF</sequence>
<evidence type="ECO:0000256" key="6">
    <source>
        <dbReference type="ARBA" id="ARBA00023239"/>
    </source>
</evidence>
<dbReference type="PANTHER" id="PTHR12589:SF7">
    <property type="entry name" value="6-PYRUVOYL TETRAHYDROBIOPTERIN SYNTHASE"/>
    <property type="match status" value="1"/>
</dbReference>
<dbReference type="Gene3D" id="3.30.479.10">
    <property type="entry name" value="6-pyruvoyl tetrahydropterin synthase/QueD"/>
    <property type="match status" value="1"/>
</dbReference>
<feature type="active site" description="Charge relay system" evidence="9">
    <location>
        <position position="68"/>
    </location>
</feature>
<feature type="active site" description="Proton acceptor" evidence="9">
    <location>
        <position position="24"/>
    </location>
</feature>
<reference evidence="12" key="1">
    <citation type="submission" date="2016-10" db="EMBL/GenBank/DDBJ databases">
        <authorList>
            <person name="Varghese N."/>
            <person name="Submissions S."/>
        </authorList>
    </citation>
    <scope>NUCLEOTIDE SEQUENCE [LARGE SCALE GENOMIC DNA]</scope>
    <source>
        <strain evidence="12">DSM 24536</strain>
    </source>
</reference>
<dbReference type="STRING" id="990371.SAMN05421813_11325"/>
<comment type="catalytic activity">
    <reaction evidence="7 8">
        <text>7,8-dihydroneopterin 3'-triphosphate + H2O = 6-carboxy-5,6,7,8-tetrahydropterin + triphosphate + acetaldehyde + 2 H(+)</text>
        <dbReference type="Rhea" id="RHEA:27966"/>
        <dbReference type="ChEBI" id="CHEBI:15343"/>
        <dbReference type="ChEBI" id="CHEBI:15377"/>
        <dbReference type="ChEBI" id="CHEBI:15378"/>
        <dbReference type="ChEBI" id="CHEBI:18036"/>
        <dbReference type="ChEBI" id="CHEBI:58462"/>
        <dbReference type="ChEBI" id="CHEBI:61032"/>
        <dbReference type="EC" id="4.1.2.50"/>
    </reaction>
</comment>
<feature type="active site" description="Charge relay system" evidence="9">
    <location>
        <position position="107"/>
    </location>
</feature>
<evidence type="ECO:0000313" key="12">
    <source>
        <dbReference type="Proteomes" id="UP000199226"/>
    </source>
</evidence>
<evidence type="ECO:0000256" key="1">
    <source>
        <dbReference type="ARBA" id="ARBA00005061"/>
    </source>
</evidence>
<evidence type="ECO:0000256" key="10">
    <source>
        <dbReference type="PIRSR" id="PIRSR006113-2"/>
    </source>
</evidence>
<keyword evidence="5 8" id="KW-0862">Zinc</keyword>
<dbReference type="RefSeq" id="WP_090704596.1">
    <property type="nucleotide sequence ID" value="NZ_FNHH01000013.1"/>
</dbReference>
<protein>
    <recommendedName>
        <fullName evidence="3 8">6-carboxy-5,6,7,8-tetrahydropterin synthase</fullName>
        <ecNumber evidence="8">4.-.-.-</ecNumber>
    </recommendedName>
</protein>
<evidence type="ECO:0000313" key="11">
    <source>
        <dbReference type="EMBL" id="SDM47211.1"/>
    </source>
</evidence>
<dbReference type="EMBL" id="FNHH01000013">
    <property type="protein sequence ID" value="SDM47211.1"/>
    <property type="molecule type" value="Genomic_DNA"/>
</dbReference>
<dbReference type="GO" id="GO:0046872">
    <property type="term" value="F:metal ion binding"/>
    <property type="evidence" value="ECO:0007669"/>
    <property type="project" value="UniProtKB-KW"/>
</dbReference>
<dbReference type="InterPro" id="IPR038418">
    <property type="entry name" value="6-PTP_synth/QueD_sf"/>
</dbReference>
<evidence type="ECO:0000256" key="3">
    <source>
        <dbReference type="ARBA" id="ARBA00018141"/>
    </source>
</evidence>
<comment type="similarity">
    <text evidence="2 8">Belongs to the PTPS family. QueD subfamily.</text>
</comment>
<dbReference type="GO" id="GO:0008616">
    <property type="term" value="P:tRNA queuosine(34) biosynthetic process"/>
    <property type="evidence" value="ECO:0007669"/>
    <property type="project" value="UniProtKB-KW"/>
</dbReference>
<dbReference type="AlphaFoldDB" id="A0A1G9THK9"/>
<dbReference type="PIRSF" id="PIRSF006113">
    <property type="entry name" value="PTP_synth"/>
    <property type="match status" value="1"/>
</dbReference>
<comment type="pathway">
    <text evidence="1 8">Purine metabolism; 7-cyano-7-deazaguanine biosynthesis.</text>
</comment>
<dbReference type="NCBIfam" id="TIGR03367">
    <property type="entry name" value="queuosine_QueD"/>
    <property type="match status" value="1"/>
</dbReference>
<accession>A0A1G9THK9</accession>
<feature type="binding site" evidence="10">
    <location>
        <position position="13"/>
    </location>
    <ligand>
        <name>Zn(2+)</name>
        <dbReference type="ChEBI" id="CHEBI:29105"/>
    </ligand>
</feature>
<evidence type="ECO:0000256" key="8">
    <source>
        <dbReference type="PIRNR" id="PIRNR006113"/>
    </source>
</evidence>
<evidence type="ECO:0000256" key="2">
    <source>
        <dbReference type="ARBA" id="ARBA00008900"/>
    </source>
</evidence>
<keyword evidence="8" id="KW-0671">Queuosine biosynthesis</keyword>
<organism evidence="11 12">
    <name type="scientific">Daejeonella rubra</name>
    <dbReference type="NCBI Taxonomy" id="990371"/>
    <lineage>
        <taxon>Bacteria</taxon>
        <taxon>Pseudomonadati</taxon>
        <taxon>Bacteroidota</taxon>
        <taxon>Sphingobacteriia</taxon>
        <taxon>Sphingobacteriales</taxon>
        <taxon>Sphingobacteriaceae</taxon>
        <taxon>Daejeonella</taxon>
    </lineage>
</organism>
<keyword evidence="6 8" id="KW-0456">Lyase</keyword>
<dbReference type="GO" id="GO:0070497">
    <property type="term" value="F:6-carboxytetrahydropterin synthase activity"/>
    <property type="evidence" value="ECO:0007669"/>
    <property type="project" value="UniProtKB-EC"/>
</dbReference>
<evidence type="ECO:0000256" key="9">
    <source>
        <dbReference type="PIRSR" id="PIRSR006113-1"/>
    </source>
</evidence>
<dbReference type="Pfam" id="PF01242">
    <property type="entry name" value="PTPS"/>
    <property type="match status" value="1"/>
</dbReference>
<keyword evidence="4 8" id="KW-0479">Metal-binding</keyword>
<evidence type="ECO:0000256" key="4">
    <source>
        <dbReference type="ARBA" id="ARBA00022723"/>
    </source>
</evidence>
<dbReference type="PANTHER" id="PTHR12589">
    <property type="entry name" value="PYRUVOYL TETRAHYDROBIOPTERIN SYNTHASE"/>
    <property type="match status" value="1"/>
</dbReference>
<proteinExistence type="inferred from homology"/>
<dbReference type="EC" id="4.-.-.-" evidence="8"/>
<gene>
    <name evidence="11" type="ORF">SAMN05421813_11325</name>
</gene>
<dbReference type="UniPathway" id="UPA00391"/>
<feature type="binding site" evidence="10">
    <location>
        <position position="28"/>
    </location>
    <ligand>
        <name>Zn(2+)</name>
        <dbReference type="ChEBI" id="CHEBI:29105"/>
    </ligand>
</feature>
<name>A0A1G9THK9_9SPHI</name>
<dbReference type="OrthoDB" id="9804698at2"/>
<dbReference type="SUPFAM" id="SSF55620">
    <property type="entry name" value="Tetrahydrobiopterin biosynthesis enzymes-like"/>
    <property type="match status" value="1"/>
</dbReference>
<dbReference type="Proteomes" id="UP000199226">
    <property type="component" value="Unassembled WGS sequence"/>
</dbReference>
<dbReference type="InterPro" id="IPR007115">
    <property type="entry name" value="6-PTP_synth/QueD"/>
</dbReference>
<keyword evidence="12" id="KW-1185">Reference proteome</keyword>